<organism evidence="2 3">
    <name type="scientific">Rubroshorea leprosula</name>
    <dbReference type="NCBI Taxonomy" id="152421"/>
    <lineage>
        <taxon>Eukaryota</taxon>
        <taxon>Viridiplantae</taxon>
        <taxon>Streptophyta</taxon>
        <taxon>Embryophyta</taxon>
        <taxon>Tracheophyta</taxon>
        <taxon>Spermatophyta</taxon>
        <taxon>Magnoliopsida</taxon>
        <taxon>eudicotyledons</taxon>
        <taxon>Gunneridae</taxon>
        <taxon>Pentapetalae</taxon>
        <taxon>rosids</taxon>
        <taxon>malvids</taxon>
        <taxon>Malvales</taxon>
        <taxon>Dipterocarpaceae</taxon>
        <taxon>Rubroshorea</taxon>
    </lineage>
</organism>
<keyword evidence="3" id="KW-1185">Reference proteome</keyword>
<comment type="caution">
    <text evidence="2">The sequence shown here is derived from an EMBL/GenBank/DDBJ whole genome shotgun (WGS) entry which is preliminary data.</text>
</comment>
<evidence type="ECO:0000313" key="3">
    <source>
        <dbReference type="Proteomes" id="UP001054252"/>
    </source>
</evidence>
<gene>
    <name evidence="2" type="ORF">SLEP1_g49340</name>
</gene>
<evidence type="ECO:0000313" key="2">
    <source>
        <dbReference type="EMBL" id="GKV41860.1"/>
    </source>
</evidence>
<name>A0AAV5LWN3_9ROSI</name>
<dbReference type="Gene3D" id="3.40.50.1820">
    <property type="entry name" value="alpha/beta hydrolase"/>
    <property type="match status" value="1"/>
</dbReference>
<evidence type="ECO:0000256" key="1">
    <source>
        <dbReference type="ARBA" id="ARBA00008645"/>
    </source>
</evidence>
<proteinExistence type="inferred from homology"/>
<reference evidence="2 3" key="1">
    <citation type="journal article" date="2021" name="Commun. Biol.">
        <title>The genome of Shorea leprosula (Dipterocarpaceae) highlights the ecological relevance of drought in aseasonal tropical rainforests.</title>
        <authorList>
            <person name="Ng K.K.S."/>
            <person name="Kobayashi M.J."/>
            <person name="Fawcett J.A."/>
            <person name="Hatakeyama M."/>
            <person name="Paape T."/>
            <person name="Ng C.H."/>
            <person name="Ang C.C."/>
            <person name="Tnah L.H."/>
            <person name="Lee C.T."/>
            <person name="Nishiyama T."/>
            <person name="Sese J."/>
            <person name="O'Brien M.J."/>
            <person name="Copetti D."/>
            <person name="Mohd Noor M.I."/>
            <person name="Ong R.C."/>
            <person name="Putra M."/>
            <person name="Sireger I.Z."/>
            <person name="Indrioko S."/>
            <person name="Kosugi Y."/>
            <person name="Izuno A."/>
            <person name="Isagi Y."/>
            <person name="Lee S.L."/>
            <person name="Shimizu K.K."/>
        </authorList>
    </citation>
    <scope>NUCLEOTIDE SEQUENCE [LARGE SCALE GENOMIC DNA]</scope>
    <source>
        <strain evidence="2">214</strain>
    </source>
</reference>
<dbReference type="AlphaFoldDB" id="A0AAV5LWN3"/>
<accession>A0AAV5LWN3</accession>
<sequence>MKPNIALSAAKTVLLSDLRRKLPEVVVPSAIIQSSKDYIVPKFVAFYMKKQIGSQAKMKILKAEGHFPHLTAYPLLLKVLKRVLHIKG</sequence>
<dbReference type="SUPFAM" id="SSF53474">
    <property type="entry name" value="alpha/beta-Hydrolases"/>
    <property type="match status" value="1"/>
</dbReference>
<dbReference type="Proteomes" id="UP001054252">
    <property type="component" value="Unassembled WGS sequence"/>
</dbReference>
<dbReference type="InterPro" id="IPR029058">
    <property type="entry name" value="AB_hydrolase_fold"/>
</dbReference>
<comment type="similarity">
    <text evidence="1">Belongs to the AB hydrolase superfamily.</text>
</comment>
<protein>
    <submittedName>
        <fullName evidence="2">Uncharacterized protein</fullName>
    </submittedName>
</protein>
<dbReference type="EMBL" id="BPVZ01000153">
    <property type="protein sequence ID" value="GKV41860.1"/>
    <property type="molecule type" value="Genomic_DNA"/>
</dbReference>
<dbReference type="PANTHER" id="PTHR43039">
    <property type="entry name" value="ESTERASE-RELATED"/>
    <property type="match status" value="1"/>
</dbReference>